<feature type="non-terminal residue" evidence="2">
    <location>
        <position position="107"/>
    </location>
</feature>
<dbReference type="AlphaFoldDB" id="A0A0B6XVX0"/>
<protein>
    <submittedName>
        <fullName evidence="2">Uncharacterized protein</fullName>
    </submittedName>
</protein>
<reference evidence="2" key="1">
    <citation type="submission" date="2014-12" db="EMBL/GenBank/DDBJ databases">
        <title>Insight into the proteome of Arion vulgaris.</title>
        <authorList>
            <person name="Aradska J."/>
            <person name="Bulat T."/>
            <person name="Smidak R."/>
            <person name="Sarate P."/>
            <person name="Gangsoo J."/>
            <person name="Sialana F."/>
            <person name="Bilban M."/>
            <person name="Lubec G."/>
        </authorList>
    </citation>
    <scope>NUCLEOTIDE SEQUENCE</scope>
    <source>
        <tissue evidence="2">Skin</tissue>
    </source>
</reference>
<dbReference type="EMBL" id="HACG01001352">
    <property type="protein sequence ID" value="CEK48217.1"/>
    <property type="molecule type" value="Transcribed_RNA"/>
</dbReference>
<sequence>AREARITKPASPKLQESHRLYRYDKEKLLKDKARMQHRFSVPDFDSDQNGYVKDVQKKNKKVKQPGETRFTGRSGSVPDLASSDVVEIKPEASWSQASVPKTSAKND</sequence>
<evidence type="ECO:0000313" key="2">
    <source>
        <dbReference type="EMBL" id="CEK48217.1"/>
    </source>
</evidence>
<gene>
    <name evidence="2" type="primary">ORF3406</name>
</gene>
<feature type="region of interest" description="Disordered" evidence="1">
    <location>
        <begin position="39"/>
        <end position="82"/>
    </location>
</feature>
<evidence type="ECO:0000256" key="1">
    <source>
        <dbReference type="SAM" id="MobiDB-lite"/>
    </source>
</evidence>
<name>A0A0B6XVX0_9EUPU</name>
<accession>A0A0B6XVX0</accession>
<proteinExistence type="predicted"/>
<feature type="non-terminal residue" evidence="2">
    <location>
        <position position="1"/>
    </location>
</feature>
<organism evidence="2">
    <name type="scientific">Arion vulgaris</name>
    <dbReference type="NCBI Taxonomy" id="1028688"/>
    <lineage>
        <taxon>Eukaryota</taxon>
        <taxon>Metazoa</taxon>
        <taxon>Spiralia</taxon>
        <taxon>Lophotrochozoa</taxon>
        <taxon>Mollusca</taxon>
        <taxon>Gastropoda</taxon>
        <taxon>Heterobranchia</taxon>
        <taxon>Euthyneura</taxon>
        <taxon>Panpulmonata</taxon>
        <taxon>Eupulmonata</taxon>
        <taxon>Stylommatophora</taxon>
        <taxon>Helicina</taxon>
        <taxon>Arionoidea</taxon>
        <taxon>Arionidae</taxon>
        <taxon>Arion</taxon>
    </lineage>
</organism>